<dbReference type="GO" id="GO:0000781">
    <property type="term" value="C:chromosome, telomeric region"/>
    <property type="evidence" value="ECO:0007669"/>
    <property type="project" value="UniProtKB-SubCell"/>
</dbReference>
<evidence type="ECO:0000256" key="1">
    <source>
        <dbReference type="ARBA" id="ARBA00004574"/>
    </source>
</evidence>
<keyword evidence="2" id="KW-0158">Chromosome</keyword>
<feature type="domain" description="CST complex subunit Stn1 N-terminal" evidence="4">
    <location>
        <begin position="21"/>
        <end position="217"/>
    </location>
</feature>
<dbReference type="InterPro" id="IPR018856">
    <property type="entry name" value="Stn1_N"/>
</dbReference>
<sequence>MEHELRADTAPGESHIALRKGGVCYYSPSLFHMAPTHERIVPLTIRDLLKSKCLLEFYGVTGLKKHAEGYIMVGNYPVQLVKIRGTVLLYHMMEYSSRPPFYLISLEDYLGRKLMLTVKANCSLFKLALQEGNALEVVGKLTFYSNATTFLVDHVTSHRSFQTLEAELDWLQTVFAARKFLEKPWKYEAPQLISTIGAPKVLLADQRKSAEKQFILISDEDTDDEEYYTSHEIAAVDDSLWVETARKKRGERRNVEDPGVVWVLSDEEEP</sequence>
<comment type="subcellular location">
    <subcellularLocation>
        <location evidence="1">Chromosome</location>
        <location evidence="1">Telomere</location>
    </subcellularLocation>
</comment>
<accession>A0AAX4H9S2</accession>
<dbReference type="RefSeq" id="XP_062877667.1">
    <property type="nucleotide sequence ID" value="XM_063021597.1"/>
</dbReference>
<keyword evidence="3" id="KW-0779">Telomere</keyword>
<evidence type="ECO:0000256" key="3">
    <source>
        <dbReference type="ARBA" id="ARBA00022895"/>
    </source>
</evidence>
<evidence type="ECO:0000313" key="6">
    <source>
        <dbReference type="Proteomes" id="UP001338582"/>
    </source>
</evidence>
<dbReference type="Gene3D" id="2.40.50.1040">
    <property type="match status" value="1"/>
</dbReference>
<name>A0AAX4H9S2_9ASCO</name>
<dbReference type="GeneID" id="88173660"/>
<dbReference type="EMBL" id="CP138896">
    <property type="protein sequence ID" value="WPK25285.1"/>
    <property type="molecule type" value="Genomic_DNA"/>
</dbReference>
<proteinExistence type="predicted"/>
<dbReference type="AlphaFoldDB" id="A0AAX4H9S2"/>
<evidence type="ECO:0000256" key="2">
    <source>
        <dbReference type="ARBA" id="ARBA00022454"/>
    </source>
</evidence>
<keyword evidence="6" id="KW-1185">Reference proteome</keyword>
<protein>
    <recommendedName>
        <fullName evidence="4">CST complex subunit Stn1 N-terminal domain-containing protein</fullName>
    </recommendedName>
</protein>
<evidence type="ECO:0000313" key="5">
    <source>
        <dbReference type="EMBL" id="WPK25285.1"/>
    </source>
</evidence>
<dbReference type="KEGG" id="asau:88173660"/>
<organism evidence="5 6">
    <name type="scientific">Australozyma saopauloensis</name>
    <dbReference type="NCBI Taxonomy" id="291208"/>
    <lineage>
        <taxon>Eukaryota</taxon>
        <taxon>Fungi</taxon>
        <taxon>Dikarya</taxon>
        <taxon>Ascomycota</taxon>
        <taxon>Saccharomycotina</taxon>
        <taxon>Pichiomycetes</taxon>
        <taxon>Metschnikowiaceae</taxon>
        <taxon>Australozyma</taxon>
    </lineage>
</organism>
<gene>
    <name evidence="5" type="ORF">PUMCH_002596</name>
</gene>
<dbReference type="Proteomes" id="UP001338582">
    <property type="component" value="Chromosome 3"/>
</dbReference>
<dbReference type="Pfam" id="PF10451">
    <property type="entry name" value="Stn1"/>
    <property type="match status" value="1"/>
</dbReference>
<reference evidence="5 6" key="1">
    <citation type="submission" date="2023-10" db="EMBL/GenBank/DDBJ databases">
        <title>Draft Genome Sequence of Candida saopaulonensis from a very Premature Infant with Sepsis.</title>
        <authorList>
            <person name="Ning Y."/>
            <person name="Dai R."/>
            <person name="Xiao M."/>
            <person name="Xu Y."/>
            <person name="Yan Q."/>
            <person name="Zhang L."/>
        </authorList>
    </citation>
    <scope>NUCLEOTIDE SEQUENCE [LARGE SCALE GENOMIC DNA]</scope>
    <source>
        <strain evidence="5 6">19XY460</strain>
    </source>
</reference>
<evidence type="ECO:0000259" key="4">
    <source>
        <dbReference type="Pfam" id="PF10451"/>
    </source>
</evidence>